<evidence type="ECO:0000313" key="2">
    <source>
        <dbReference type="EMBL" id="RZU50129.1"/>
    </source>
</evidence>
<gene>
    <name evidence="2" type="ORF">EV385_1894</name>
</gene>
<keyword evidence="3" id="KW-1185">Reference proteome</keyword>
<dbReference type="EMBL" id="SHKY01000001">
    <property type="protein sequence ID" value="RZU50129.1"/>
    <property type="molecule type" value="Genomic_DNA"/>
</dbReference>
<accession>A0A4Q7ZJ22</accession>
<dbReference type="RefSeq" id="WP_130509107.1">
    <property type="nucleotide sequence ID" value="NZ_SHKY01000001.1"/>
</dbReference>
<feature type="transmembrane region" description="Helical" evidence="1">
    <location>
        <begin position="39"/>
        <end position="57"/>
    </location>
</feature>
<evidence type="ECO:0000256" key="1">
    <source>
        <dbReference type="SAM" id="Phobius"/>
    </source>
</evidence>
<keyword evidence="1" id="KW-0472">Membrane</keyword>
<keyword evidence="1" id="KW-0812">Transmembrane</keyword>
<feature type="transmembrane region" description="Helical" evidence="1">
    <location>
        <begin position="12"/>
        <end position="33"/>
    </location>
</feature>
<proteinExistence type="predicted"/>
<protein>
    <submittedName>
        <fullName evidence="2">Uncharacterized protein</fullName>
    </submittedName>
</protein>
<dbReference type="Proteomes" id="UP000292564">
    <property type="component" value="Unassembled WGS sequence"/>
</dbReference>
<reference evidence="2 3" key="1">
    <citation type="submission" date="2019-02" db="EMBL/GenBank/DDBJ databases">
        <title>Sequencing the genomes of 1000 actinobacteria strains.</title>
        <authorList>
            <person name="Klenk H.-P."/>
        </authorList>
    </citation>
    <scope>NUCLEOTIDE SEQUENCE [LARGE SCALE GENOMIC DNA]</scope>
    <source>
        <strain evidence="2 3">DSM 45162</strain>
    </source>
</reference>
<comment type="caution">
    <text evidence="2">The sequence shown here is derived from an EMBL/GenBank/DDBJ whole genome shotgun (WGS) entry which is preliminary data.</text>
</comment>
<sequence>MNRDAGDPDRIDWTRISLFGVGGVALTLCGALIRWDYLQSVIVNLGTTVFLFGYIWVAEQRLGKRIDALSKPTTLADAQLQARSALRALSKLNEDLVSRDELIETSLTTASARIMHAGFAQQRPAAEHESIRMYHYDASVKWDLERTGDRLRHHIKFPDGGEFVTDSIDIGSDKAVEDLRHSLRQFEDQVFHGLLVIIEGAGLRDDGRGFGWRARG</sequence>
<name>A0A4Q7ZJ22_9ACTN</name>
<organism evidence="2 3">
    <name type="scientific">Krasilnikovia cinnamomea</name>
    <dbReference type="NCBI Taxonomy" id="349313"/>
    <lineage>
        <taxon>Bacteria</taxon>
        <taxon>Bacillati</taxon>
        <taxon>Actinomycetota</taxon>
        <taxon>Actinomycetes</taxon>
        <taxon>Micromonosporales</taxon>
        <taxon>Micromonosporaceae</taxon>
        <taxon>Krasilnikovia</taxon>
    </lineage>
</organism>
<keyword evidence="1" id="KW-1133">Transmembrane helix</keyword>
<dbReference type="AlphaFoldDB" id="A0A4Q7ZJ22"/>
<evidence type="ECO:0000313" key="3">
    <source>
        <dbReference type="Proteomes" id="UP000292564"/>
    </source>
</evidence>